<protein>
    <recommendedName>
        <fullName evidence="10">ATP synthase gamma chain</fullName>
    </recommendedName>
    <alternativeName>
        <fullName evidence="10">ATP synthase F1 sector gamma subunit</fullName>
    </alternativeName>
    <alternativeName>
        <fullName evidence="10">F-ATPase gamma subunit</fullName>
    </alternativeName>
</protein>
<dbReference type="InterPro" id="IPR000131">
    <property type="entry name" value="ATP_synth_F1_gsu"/>
</dbReference>
<evidence type="ECO:0000256" key="4">
    <source>
        <dbReference type="ARBA" id="ARBA00022448"/>
    </source>
</evidence>
<dbReference type="OrthoDB" id="9812769at2"/>
<dbReference type="Proteomes" id="UP000284868">
    <property type="component" value="Unassembled WGS sequence"/>
</dbReference>
<keyword evidence="12" id="KW-0378">Hydrolase</keyword>
<dbReference type="RefSeq" id="WP_118365511.1">
    <property type="nucleotide sequence ID" value="NZ_JAJBMQ010000020.1"/>
</dbReference>
<sequence>MGAGKLAIKARIRSVESTQKITKAMQLVASSKLKKQKDYMEQNREYAHYLKETVQSILSTIEAVPHPYLTSRKGKACTIVFTSDMGLCGGYNANVYRLLQEYRDDDIIMIGSRGYAWIKNKDFQLFDAHTDLEDECYAELSTIADTLLEKYRNEEIAKIRILYTRFVNSVTFEPVVVNILPVEKEASATVTNEKALTEFEPAGDQILNDLVPMYVRSLLYSYFLETKTSEQASRRMAMESATDNAEELKETLELQFNQARQAAITQEITEIVGGVNAMEGANT</sequence>
<evidence type="ECO:0000256" key="8">
    <source>
        <dbReference type="ARBA" id="ARBA00023196"/>
    </source>
</evidence>
<organism evidence="12 13">
    <name type="scientific">Amedibacillus dolichus</name>
    <dbReference type="NCBI Taxonomy" id="31971"/>
    <lineage>
        <taxon>Bacteria</taxon>
        <taxon>Bacillati</taxon>
        <taxon>Bacillota</taxon>
        <taxon>Erysipelotrichia</taxon>
        <taxon>Erysipelotrichales</taxon>
        <taxon>Erysipelotrichaceae</taxon>
        <taxon>Amedibacillus</taxon>
    </lineage>
</organism>
<dbReference type="EMBL" id="QRPK01000019">
    <property type="protein sequence ID" value="RHM11817.1"/>
    <property type="molecule type" value="Genomic_DNA"/>
</dbReference>
<proteinExistence type="inferred from homology"/>
<accession>A0A415PGM4</accession>
<keyword evidence="7 10" id="KW-0472">Membrane</keyword>
<dbReference type="CDD" id="cd12151">
    <property type="entry name" value="F1-ATPase_gamma"/>
    <property type="match status" value="1"/>
</dbReference>
<evidence type="ECO:0000256" key="11">
    <source>
        <dbReference type="SAM" id="Coils"/>
    </source>
</evidence>
<dbReference type="HAMAP" id="MF_00815">
    <property type="entry name" value="ATP_synth_gamma_bact"/>
    <property type="match status" value="1"/>
</dbReference>
<dbReference type="GO" id="GO:0016787">
    <property type="term" value="F:hydrolase activity"/>
    <property type="evidence" value="ECO:0007669"/>
    <property type="project" value="UniProtKB-KW"/>
</dbReference>
<keyword evidence="10" id="KW-1003">Cell membrane</keyword>
<comment type="function">
    <text evidence="1 10">Produces ATP from ADP in the presence of a proton gradient across the membrane. The gamma chain is believed to be important in regulating ATPase activity and the flow of protons through the CF(0) complex.</text>
</comment>
<evidence type="ECO:0000256" key="3">
    <source>
        <dbReference type="ARBA" id="ARBA00007681"/>
    </source>
</evidence>
<keyword evidence="6 10" id="KW-0406">Ion transport</keyword>
<dbReference type="PANTHER" id="PTHR11693:SF22">
    <property type="entry name" value="ATP SYNTHASE SUBUNIT GAMMA, MITOCHONDRIAL"/>
    <property type="match status" value="1"/>
</dbReference>
<comment type="similarity">
    <text evidence="3 10">Belongs to the ATPase gamma chain family.</text>
</comment>
<gene>
    <name evidence="10 12" type="primary">atpG</name>
    <name evidence="12" type="ORF">DWZ83_05190</name>
</gene>
<keyword evidence="5 10" id="KW-0375">Hydrogen ion transport</keyword>
<keyword evidence="11" id="KW-0175">Coiled coil</keyword>
<dbReference type="PRINTS" id="PR00126">
    <property type="entry name" value="ATPASEGAMMA"/>
</dbReference>
<name>A0A415PGM4_9FIRM</name>
<keyword evidence="9 10" id="KW-0066">ATP synthesis</keyword>
<feature type="coiled-coil region" evidence="11">
    <location>
        <begin position="235"/>
        <end position="262"/>
    </location>
</feature>
<evidence type="ECO:0000256" key="10">
    <source>
        <dbReference type="HAMAP-Rule" id="MF_00815"/>
    </source>
</evidence>
<keyword evidence="8 10" id="KW-0139">CF(1)</keyword>
<dbReference type="AlphaFoldDB" id="A0A415PGM4"/>
<evidence type="ECO:0000256" key="5">
    <source>
        <dbReference type="ARBA" id="ARBA00022781"/>
    </source>
</evidence>
<evidence type="ECO:0000313" key="13">
    <source>
        <dbReference type="Proteomes" id="UP000284868"/>
    </source>
</evidence>
<dbReference type="GO" id="GO:0046933">
    <property type="term" value="F:proton-transporting ATP synthase activity, rotational mechanism"/>
    <property type="evidence" value="ECO:0007669"/>
    <property type="project" value="UniProtKB-UniRule"/>
</dbReference>
<evidence type="ECO:0000256" key="2">
    <source>
        <dbReference type="ARBA" id="ARBA00004170"/>
    </source>
</evidence>
<dbReference type="NCBIfam" id="TIGR01146">
    <property type="entry name" value="ATPsyn_F1gamma"/>
    <property type="match status" value="1"/>
</dbReference>
<dbReference type="Gene3D" id="3.40.1380.10">
    <property type="match status" value="1"/>
</dbReference>
<dbReference type="PANTHER" id="PTHR11693">
    <property type="entry name" value="ATP SYNTHASE GAMMA CHAIN"/>
    <property type="match status" value="1"/>
</dbReference>
<evidence type="ECO:0000256" key="9">
    <source>
        <dbReference type="ARBA" id="ARBA00023310"/>
    </source>
</evidence>
<evidence type="ECO:0000313" key="12">
    <source>
        <dbReference type="EMBL" id="RHM11817.1"/>
    </source>
</evidence>
<comment type="subcellular location">
    <subcellularLocation>
        <location evidence="10">Cell membrane</location>
        <topology evidence="10">Peripheral membrane protein</topology>
    </subcellularLocation>
    <subcellularLocation>
        <location evidence="2">Membrane</location>
        <topology evidence="2">Peripheral membrane protein</topology>
    </subcellularLocation>
</comment>
<dbReference type="SUPFAM" id="SSF52943">
    <property type="entry name" value="ATP synthase (F1-ATPase), gamma subunit"/>
    <property type="match status" value="1"/>
</dbReference>
<evidence type="ECO:0000256" key="6">
    <source>
        <dbReference type="ARBA" id="ARBA00023065"/>
    </source>
</evidence>
<dbReference type="GO" id="GO:0045259">
    <property type="term" value="C:proton-transporting ATP synthase complex"/>
    <property type="evidence" value="ECO:0007669"/>
    <property type="project" value="UniProtKB-KW"/>
</dbReference>
<dbReference type="GO" id="GO:0005524">
    <property type="term" value="F:ATP binding"/>
    <property type="evidence" value="ECO:0007669"/>
    <property type="project" value="UniProtKB-UniRule"/>
</dbReference>
<dbReference type="Gene3D" id="1.10.287.80">
    <property type="entry name" value="ATP synthase, gamma subunit, helix hairpin domain"/>
    <property type="match status" value="1"/>
</dbReference>
<dbReference type="GO" id="GO:0005886">
    <property type="term" value="C:plasma membrane"/>
    <property type="evidence" value="ECO:0007669"/>
    <property type="project" value="UniProtKB-SubCell"/>
</dbReference>
<dbReference type="InterPro" id="IPR035968">
    <property type="entry name" value="ATP_synth_F1_ATPase_gsu"/>
</dbReference>
<evidence type="ECO:0000256" key="7">
    <source>
        <dbReference type="ARBA" id="ARBA00023136"/>
    </source>
</evidence>
<reference evidence="12 13" key="1">
    <citation type="submission" date="2018-08" db="EMBL/GenBank/DDBJ databases">
        <title>A genome reference for cultivated species of the human gut microbiota.</title>
        <authorList>
            <person name="Zou Y."/>
            <person name="Xue W."/>
            <person name="Luo G."/>
        </authorList>
    </citation>
    <scope>NUCLEOTIDE SEQUENCE [LARGE SCALE GENOMIC DNA]</scope>
    <source>
        <strain evidence="12 13">AF35-6BH</strain>
    </source>
</reference>
<comment type="caution">
    <text evidence="12">The sequence shown here is derived from an EMBL/GenBank/DDBJ whole genome shotgun (WGS) entry which is preliminary data.</text>
</comment>
<comment type="subunit">
    <text evidence="10">F-type ATPases have 2 components, CF(1) - the catalytic core - and CF(0) - the membrane proton channel. CF(1) has five subunits: alpha(3), beta(3), gamma(1), delta(1), epsilon(1). CF(0) has three main subunits: a, b and c.</text>
</comment>
<dbReference type="GO" id="GO:0042777">
    <property type="term" value="P:proton motive force-driven plasma membrane ATP synthesis"/>
    <property type="evidence" value="ECO:0007669"/>
    <property type="project" value="UniProtKB-UniRule"/>
</dbReference>
<keyword evidence="4 10" id="KW-0813">Transport</keyword>
<keyword evidence="13" id="KW-1185">Reference proteome</keyword>
<dbReference type="Pfam" id="PF00231">
    <property type="entry name" value="ATP-synt"/>
    <property type="match status" value="1"/>
</dbReference>
<evidence type="ECO:0000256" key="1">
    <source>
        <dbReference type="ARBA" id="ARBA00003456"/>
    </source>
</evidence>